<dbReference type="InterPro" id="IPR055557">
    <property type="entry name" value="DUF7133"/>
</dbReference>
<comment type="caution">
    <text evidence="2">The sequence shown here is derived from an EMBL/GenBank/DDBJ whole genome shotgun (WGS) entry which is preliminary data.</text>
</comment>
<evidence type="ECO:0000259" key="1">
    <source>
        <dbReference type="Pfam" id="PF23500"/>
    </source>
</evidence>
<organism evidence="2 3">
    <name type="scientific">Roseibacillus persicicus</name>
    <dbReference type="NCBI Taxonomy" id="454148"/>
    <lineage>
        <taxon>Bacteria</taxon>
        <taxon>Pseudomonadati</taxon>
        <taxon>Verrucomicrobiota</taxon>
        <taxon>Verrucomicrobiia</taxon>
        <taxon>Verrucomicrobiales</taxon>
        <taxon>Verrucomicrobiaceae</taxon>
        <taxon>Roseibacillus</taxon>
    </lineage>
</organism>
<protein>
    <submittedName>
        <fullName evidence="2">Large multi-functional protein</fullName>
    </submittedName>
</protein>
<sequence length="507" mass="55762">MVIHLPYSIRMKTLLPFLALLPLQAEPLFEITKHPNPVAIDPQIGGLTILPDGRVAAAFHRGEILFYDPSSSSWTEFARGLHEPLGLILDGDDFLVMQRPELTRISDTDGDGLADSYLTVSADFGMTGNYHEFSFGPAKGPDGSYYVGLNVASNGAGIREEIRGQWSEIGDLNQEQMTNPSKEQWTKIKGSAGRMYSRVPYRGWILKISPDGTTTPFASGFRSPDGLGFDAGGKLLVTDNQGDWRGTSPLYTVEEGKHYGHPAALVWRQDWDGRDPLKVPVEELDALRTPASGLMPQGELANSPSQPLLIPDSWGPYAGQILIGDMNQKQLVRYLADEVNGFHQGATLPFIANHPKLGNGNHRFAFDQDGTLWVGKTHLSWAGAEGLLSIKAPPADIFTVTSCKLGKEGDHQTFTLTFSQALADDPESPAIKRWRYHYHAKYGSDKVDTTNVPVRGHHLSPDGKTLTLTLDVAKGYLHELDLTGLRSKTDQEIEGSRLYYQAVEVPE</sequence>
<reference evidence="2" key="1">
    <citation type="journal article" date="2014" name="Int. J. Syst. Evol. Microbiol.">
        <title>Complete genome sequence of Corynebacterium casei LMG S-19264T (=DSM 44701T), isolated from a smear-ripened cheese.</title>
        <authorList>
            <consortium name="US DOE Joint Genome Institute (JGI-PGF)"/>
            <person name="Walter F."/>
            <person name="Albersmeier A."/>
            <person name="Kalinowski J."/>
            <person name="Ruckert C."/>
        </authorList>
    </citation>
    <scope>NUCLEOTIDE SEQUENCE</scope>
    <source>
        <strain evidence="2">KCTC 12988</strain>
    </source>
</reference>
<proteinExistence type="predicted"/>
<dbReference type="InterPro" id="IPR011042">
    <property type="entry name" value="6-blade_b-propeller_TolB-like"/>
</dbReference>
<dbReference type="Pfam" id="PF23500">
    <property type="entry name" value="DUF7133"/>
    <property type="match status" value="1"/>
</dbReference>
<name>A0A918TSJ2_9BACT</name>
<keyword evidence="3" id="KW-1185">Reference proteome</keyword>
<dbReference type="PANTHER" id="PTHR33546:SF1">
    <property type="entry name" value="LARGE, MULTIFUNCTIONAL SECRETED PROTEIN"/>
    <property type="match status" value="1"/>
</dbReference>
<dbReference type="EMBL" id="BMXI01000013">
    <property type="protein sequence ID" value="GHC60138.1"/>
    <property type="molecule type" value="Genomic_DNA"/>
</dbReference>
<reference evidence="2" key="2">
    <citation type="submission" date="2020-09" db="EMBL/GenBank/DDBJ databases">
        <authorList>
            <person name="Sun Q."/>
            <person name="Kim S."/>
        </authorList>
    </citation>
    <scope>NUCLEOTIDE SEQUENCE</scope>
    <source>
        <strain evidence="2">KCTC 12988</strain>
    </source>
</reference>
<dbReference type="SUPFAM" id="SSF63829">
    <property type="entry name" value="Calcium-dependent phosphotriesterase"/>
    <property type="match status" value="1"/>
</dbReference>
<feature type="domain" description="DUF7133" evidence="1">
    <location>
        <begin position="75"/>
        <end position="197"/>
    </location>
</feature>
<dbReference type="PANTHER" id="PTHR33546">
    <property type="entry name" value="LARGE, MULTIFUNCTIONAL SECRETED PROTEIN-RELATED"/>
    <property type="match status" value="1"/>
</dbReference>
<dbReference type="AlphaFoldDB" id="A0A918TSJ2"/>
<dbReference type="Proteomes" id="UP000644507">
    <property type="component" value="Unassembled WGS sequence"/>
</dbReference>
<dbReference type="Gene3D" id="2.120.10.30">
    <property type="entry name" value="TolB, C-terminal domain"/>
    <property type="match status" value="1"/>
</dbReference>
<accession>A0A918TSJ2</accession>
<evidence type="ECO:0000313" key="2">
    <source>
        <dbReference type="EMBL" id="GHC60138.1"/>
    </source>
</evidence>
<evidence type="ECO:0000313" key="3">
    <source>
        <dbReference type="Proteomes" id="UP000644507"/>
    </source>
</evidence>
<gene>
    <name evidence="2" type="ORF">GCM10007100_29230</name>
</gene>